<dbReference type="InterPro" id="IPR029704">
    <property type="entry name" value="STEEP-like"/>
</dbReference>
<dbReference type="Proteomes" id="UP000016931">
    <property type="component" value="Unassembled WGS sequence"/>
</dbReference>
<dbReference type="STRING" id="692275.N1QHG9"/>
<feature type="non-terminal residue" evidence="3">
    <location>
        <position position="137"/>
    </location>
</feature>
<dbReference type="GO" id="GO:0005737">
    <property type="term" value="C:cytoplasm"/>
    <property type="evidence" value="ECO:0007669"/>
    <property type="project" value="GOC"/>
</dbReference>
<accession>N1QHG9</accession>
<dbReference type="Pfam" id="PF25809">
    <property type="entry name" value="STEEP1"/>
    <property type="match status" value="1"/>
</dbReference>
<dbReference type="EMBL" id="KB456267">
    <property type="protein sequence ID" value="EMF10603.1"/>
    <property type="molecule type" value="Genomic_DNA"/>
</dbReference>
<keyword evidence="4" id="KW-1185">Reference proteome</keyword>
<dbReference type="InterPro" id="IPR057965">
    <property type="entry name" value="STEEP1_dom"/>
</dbReference>
<dbReference type="GO" id="GO:0006888">
    <property type="term" value="P:endoplasmic reticulum to Golgi vesicle-mediated transport"/>
    <property type="evidence" value="ECO:0007669"/>
    <property type="project" value="TreeGrafter"/>
</dbReference>
<organism evidence="3 4">
    <name type="scientific">Sphaerulina musiva (strain SO2202)</name>
    <name type="common">Poplar stem canker fungus</name>
    <name type="synonym">Septoria musiva</name>
    <dbReference type="NCBI Taxonomy" id="692275"/>
    <lineage>
        <taxon>Eukaryota</taxon>
        <taxon>Fungi</taxon>
        <taxon>Dikarya</taxon>
        <taxon>Ascomycota</taxon>
        <taxon>Pezizomycotina</taxon>
        <taxon>Dothideomycetes</taxon>
        <taxon>Dothideomycetidae</taxon>
        <taxon>Mycosphaerellales</taxon>
        <taxon>Mycosphaerellaceae</taxon>
        <taxon>Sphaerulina</taxon>
    </lineage>
</organism>
<proteinExistence type="inferred from homology"/>
<sequence length="137" mass="15601">MPSTHISTYHCICSEVLFASTRPLTEFATRQSDSAAICTIISNSNNSSSNSNNNHKKEEDFPCLILKLDDGFEKRYPVQCPRCGVCFAYQLDGSQWVEDGNENEKEKEKDDDVRRTGRRCDVLYVLREGLVRTEDVI</sequence>
<dbReference type="PANTHER" id="PTHR46355">
    <property type="entry name" value="UPF0428 PROTEIN CXORF56"/>
    <property type="match status" value="1"/>
</dbReference>
<feature type="domain" description="STEEP1" evidence="2">
    <location>
        <begin position="4"/>
        <end position="133"/>
    </location>
</feature>
<dbReference type="eggNOG" id="ENOG502SEMD">
    <property type="taxonomic scope" value="Eukaryota"/>
</dbReference>
<evidence type="ECO:0000259" key="2">
    <source>
        <dbReference type="Pfam" id="PF25809"/>
    </source>
</evidence>
<dbReference type="GeneID" id="27907648"/>
<evidence type="ECO:0000313" key="4">
    <source>
        <dbReference type="Proteomes" id="UP000016931"/>
    </source>
</evidence>
<evidence type="ECO:0000256" key="1">
    <source>
        <dbReference type="ARBA" id="ARBA00024205"/>
    </source>
</evidence>
<dbReference type="OMA" id="FVKTSDM"/>
<dbReference type="GO" id="GO:0090158">
    <property type="term" value="P:endoplasmic reticulum membrane organization"/>
    <property type="evidence" value="ECO:0007669"/>
    <property type="project" value="TreeGrafter"/>
</dbReference>
<name>N1QHG9_SPHMS</name>
<reference evidence="3 4" key="1">
    <citation type="journal article" date="2012" name="PLoS Pathog.">
        <title>Diverse lifestyles and strategies of plant pathogenesis encoded in the genomes of eighteen Dothideomycetes fungi.</title>
        <authorList>
            <person name="Ohm R.A."/>
            <person name="Feau N."/>
            <person name="Henrissat B."/>
            <person name="Schoch C.L."/>
            <person name="Horwitz B.A."/>
            <person name="Barry K.W."/>
            <person name="Condon B.J."/>
            <person name="Copeland A.C."/>
            <person name="Dhillon B."/>
            <person name="Glaser F."/>
            <person name="Hesse C.N."/>
            <person name="Kosti I."/>
            <person name="LaButti K."/>
            <person name="Lindquist E.A."/>
            <person name="Lucas S."/>
            <person name="Salamov A.A."/>
            <person name="Bradshaw R.E."/>
            <person name="Ciuffetti L."/>
            <person name="Hamelin R.C."/>
            <person name="Kema G.H.J."/>
            <person name="Lawrence C."/>
            <person name="Scott J.A."/>
            <person name="Spatafora J.W."/>
            <person name="Turgeon B.G."/>
            <person name="de Wit P.J.G.M."/>
            <person name="Zhong S."/>
            <person name="Goodwin S.B."/>
            <person name="Grigoriev I.V."/>
        </authorList>
    </citation>
    <scope>NUCLEOTIDE SEQUENCE [LARGE SCALE GENOMIC DNA]</scope>
    <source>
        <strain evidence="3 4">SO2202</strain>
    </source>
</reference>
<dbReference type="RefSeq" id="XP_016758724.1">
    <property type="nucleotide sequence ID" value="XM_016910511.1"/>
</dbReference>
<dbReference type="PANTHER" id="PTHR46355:SF1">
    <property type="entry name" value="STING ER EXIT PROTEIN"/>
    <property type="match status" value="1"/>
</dbReference>
<dbReference type="AlphaFoldDB" id="N1QHG9"/>
<evidence type="ECO:0000313" key="3">
    <source>
        <dbReference type="EMBL" id="EMF10603.1"/>
    </source>
</evidence>
<protein>
    <recommendedName>
        <fullName evidence="2">STEEP1 domain-containing protein</fullName>
    </recommendedName>
</protein>
<gene>
    <name evidence="3" type="ORF">SEPMUDRAFT_89843</name>
</gene>
<comment type="similarity">
    <text evidence="1">Belongs to the STEEP1 family.</text>
</comment>
<dbReference type="OrthoDB" id="418131at2759"/>
<dbReference type="HOGENOM" id="CLU_099097_1_0_1"/>